<dbReference type="STRING" id="243090.RB10621"/>
<proteinExistence type="predicted"/>
<protein>
    <submittedName>
        <fullName evidence="2">Uncharacterized protein</fullName>
    </submittedName>
</protein>
<accession>Q7UKI0</accession>
<evidence type="ECO:0000313" key="3">
    <source>
        <dbReference type="Proteomes" id="UP000001025"/>
    </source>
</evidence>
<evidence type="ECO:0000313" key="2">
    <source>
        <dbReference type="EMBL" id="CAD76882.1"/>
    </source>
</evidence>
<dbReference type="Proteomes" id="UP000001025">
    <property type="component" value="Chromosome"/>
</dbReference>
<dbReference type="HOGENOM" id="CLU_2119173_0_0_0"/>
<gene>
    <name evidence="2" type="ordered locus">RB10621</name>
</gene>
<keyword evidence="3" id="KW-1185">Reference proteome</keyword>
<feature type="region of interest" description="Disordered" evidence="1">
    <location>
        <begin position="74"/>
        <end position="114"/>
    </location>
</feature>
<dbReference type="AlphaFoldDB" id="Q7UKI0"/>
<evidence type="ECO:0000256" key="1">
    <source>
        <dbReference type="SAM" id="MobiDB-lite"/>
    </source>
</evidence>
<feature type="region of interest" description="Disordered" evidence="1">
    <location>
        <begin position="1"/>
        <end position="43"/>
    </location>
</feature>
<feature type="compositionally biased region" description="Basic residues" evidence="1">
    <location>
        <begin position="9"/>
        <end position="26"/>
    </location>
</feature>
<sequence length="114" mass="12698">MTQRDLRQKRPSRRHRRSSPVTARHRGTVDGTANCRTLPTRPRGGRAVFKCRARKVEITLLNAGGCAVPNYFASNSLRTPPAQREGSESERSGRFPGEGNTRRFPCSAPSLTYT</sequence>
<dbReference type="KEGG" id="rba:RB10621"/>
<name>Q7UKI0_RHOBA</name>
<dbReference type="InParanoid" id="Q7UKI0"/>
<dbReference type="EMBL" id="BX294152">
    <property type="protein sequence ID" value="CAD76882.1"/>
    <property type="molecule type" value="Genomic_DNA"/>
</dbReference>
<reference evidence="2 3" key="1">
    <citation type="journal article" date="2003" name="Proc. Natl. Acad. Sci. U.S.A.">
        <title>Complete genome sequence of the marine planctomycete Pirellula sp. strain 1.</title>
        <authorList>
            <person name="Gloeckner F.O."/>
            <person name="Kube M."/>
            <person name="Bauer M."/>
            <person name="Teeling H."/>
            <person name="Lombardot T."/>
            <person name="Ludwig W."/>
            <person name="Gade D."/>
            <person name="Beck A."/>
            <person name="Borzym K."/>
            <person name="Heitmann K."/>
            <person name="Rabus R."/>
            <person name="Schlesner H."/>
            <person name="Amann R."/>
            <person name="Reinhardt R."/>
        </authorList>
    </citation>
    <scope>NUCLEOTIDE SEQUENCE [LARGE SCALE GENOMIC DNA]</scope>
    <source>
        <strain evidence="3">DSM 10527 / NCIMB 13988 / SH1</strain>
    </source>
</reference>
<organism evidence="2 3">
    <name type="scientific">Rhodopirellula baltica (strain DSM 10527 / NCIMB 13988 / SH1)</name>
    <dbReference type="NCBI Taxonomy" id="243090"/>
    <lineage>
        <taxon>Bacteria</taxon>
        <taxon>Pseudomonadati</taxon>
        <taxon>Planctomycetota</taxon>
        <taxon>Planctomycetia</taxon>
        <taxon>Pirellulales</taxon>
        <taxon>Pirellulaceae</taxon>
        <taxon>Rhodopirellula</taxon>
    </lineage>
</organism>
<dbReference type="EnsemblBacteria" id="CAD76882">
    <property type="protein sequence ID" value="CAD76882"/>
    <property type="gene ID" value="RB10621"/>
</dbReference>